<keyword evidence="1" id="KW-0812">Transmembrane</keyword>
<dbReference type="Proteomes" id="UP001497480">
    <property type="component" value="Unassembled WGS sequence"/>
</dbReference>
<keyword evidence="1" id="KW-1133">Transmembrane helix</keyword>
<evidence type="ECO:0000313" key="3">
    <source>
        <dbReference type="Proteomes" id="UP001497480"/>
    </source>
</evidence>
<name>A0AAV1X593_LUPLU</name>
<evidence type="ECO:0000313" key="2">
    <source>
        <dbReference type="EMBL" id="CAL0316727.1"/>
    </source>
</evidence>
<accession>A0AAV1X593</accession>
<dbReference type="InterPro" id="IPR008637">
    <property type="entry name" value="HR_lesion"/>
</dbReference>
<dbReference type="PANTHER" id="PTHR31474:SF4">
    <property type="entry name" value="NICOTIANA LESION-INDUCING LIKE"/>
    <property type="match status" value="1"/>
</dbReference>
<evidence type="ECO:0008006" key="4">
    <source>
        <dbReference type="Google" id="ProtNLM"/>
    </source>
</evidence>
<keyword evidence="3" id="KW-1185">Reference proteome</keyword>
<feature type="transmembrane region" description="Helical" evidence="1">
    <location>
        <begin position="126"/>
        <end position="142"/>
    </location>
</feature>
<feature type="transmembrane region" description="Helical" evidence="1">
    <location>
        <begin position="89"/>
        <end position="106"/>
    </location>
</feature>
<dbReference type="PANTHER" id="PTHR31474">
    <property type="entry name" value="HR-LIKE LESION-INDUCER"/>
    <property type="match status" value="1"/>
</dbReference>
<evidence type="ECO:0000256" key="1">
    <source>
        <dbReference type="SAM" id="Phobius"/>
    </source>
</evidence>
<comment type="caution">
    <text evidence="2">The sequence shown here is derived from an EMBL/GenBank/DDBJ whole genome shotgun (WGS) entry which is preliminary data.</text>
</comment>
<dbReference type="EMBL" id="CAXHTB010000012">
    <property type="protein sequence ID" value="CAL0316727.1"/>
    <property type="molecule type" value="Genomic_DNA"/>
</dbReference>
<dbReference type="Pfam" id="PF05514">
    <property type="entry name" value="HR_lesion"/>
    <property type="match status" value="1"/>
</dbReference>
<sequence length="157" mass="17675">MSFLSFLGRILFASLFILSAWQIFNEFDGTGGPFAKELNPKLTVLRKNLSTKLGVRIPNINVRQFTATIIFLKGVGGILFVFGSRFGSVLLLLHLAIITPLLYDFYNYRPNSLKYNLLLKDFVQNVALSGALLFFIGMKNSIPKRQLKKKTPKSKAN</sequence>
<feature type="transmembrane region" description="Helical" evidence="1">
    <location>
        <begin position="62"/>
        <end position="82"/>
    </location>
</feature>
<protein>
    <recommendedName>
        <fullName evidence="4">HR-like lesion-inducer</fullName>
    </recommendedName>
</protein>
<feature type="transmembrane region" description="Helical" evidence="1">
    <location>
        <begin position="7"/>
        <end position="24"/>
    </location>
</feature>
<gene>
    <name evidence="2" type="ORF">LLUT_LOCUS17787</name>
</gene>
<reference evidence="2 3" key="1">
    <citation type="submission" date="2024-03" db="EMBL/GenBank/DDBJ databases">
        <authorList>
            <person name="Martinez-Hernandez J."/>
        </authorList>
    </citation>
    <scope>NUCLEOTIDE SEQUENCE [LARGE SCALE GENOMIC DNA]</scope>
</reference>
<dbReference type="AlphaFoldDB" id="A0AAV1X593"/>
<proteinExistence type="predicted"/>
<organism evidence="2 3">
    <name type="scientific">Lupinus luteus</name>
    <name type="common">European yellow lupine</name>
    <dbReference type="NCBI Taxonomy" id="3873"/>
    <lineage>
        <taxon>Eukaryota</taxon>
        <taxon>Viridiplantae</taxon>
        <taxon>Streptophyta</taxon>
        <taxon>Embryophyta</taxon>
        <taxon>Tracheophyta</taxon>
        <taxon>Spermatophyta</taxon>
        <taxon>Magnoliopsida</taxon>
        <taxon>eudicotyledons</taxon>
        <taxon>Gunneridae</taxon>
        <taxon>Pentapetalae</taxon>
        <taxon>rosids</taxon>
        <taxon>fabids</taxon>
        <taxon>Fabales</taxon>
        <taxon>Fabaceae</taxon>
        <taxon>Papilionoideae</taxon>
        <taxon>50 kb inversion clade</taxon>
        <taxon>genistoids sensu lato</taxon>
        <taxon>core genistoids</taxon>
        <taxon>Genisteae</taxon>
        <taxon>Lupinus</taxon>
    </lineage>
</organism>
<keyword evidence="1" id="KW-0472">Membrane</keyword>